<accession>A0A026X068</accession>
<gene>
    <name evidence="2" type="ORF">X777_07739</name>
</gene>
<keyword evidence="3" id="KW-1185">Reference proteome</keyword>
<evidence type="ECO:0000256" key="1">
    <source>
        <dbReference type="SAM" id="Phobius"/>
    </source>
</evidence>
<sequence length="189" mass="20863">MQPLPRFFSPSRARRSRREDGCLRDTPLLFVVVVAAAVGDVMLGVVSIEKPNYHHDGGVAALDALWILLGGLARTAVTLLLNLGEFAGNMSSVAVEHRRVAVADLSRMIQHDHLGSEVGGAARRLVLGVTRHVAAPQLLHGDVLHVEADIVTRQGFRQRFMVHLDRFHLSGESRRREGHQHTLKNQKVT</sequence>
<organism evidence="2 3">
    <name type="scientific">Ooceraea biroi</name>
    <name type="common">Clonal raider ant</name>
    <name type="synonym">Cerapachys biroi</name>
    <dbReference type="NCBI Taxonomy" id="2015173"/>
    <lineage>
        <taxon>Eukaryota</taxon>
        <taxon>Metazoa</taxon>
        <taxon>Ecdysozoa</taxon>
        <taxon>Arthropoda</taxon>
        <taxon>Hexapoda</taxon>
        <taxon>Insecta</taxon>
        <taxon>Pterygota</taxon>
        <taxon>Neoptera</taxon>
        <taxon>Endopterygota</taxon>
        <taxon>Hymenoptera</taxon>
        <taxon>Apocrita</taxon>
        <taxon>Aculeata</taxon>
        <taxon>Formicoidea</taxon>
        <taxon>Formicidae</taxon>
        <taxon>Dorylinae</taxon>
        <taxon>Ooceraea</taxon>
    </lineage>
</organism>
<evidence type="ECO:0000313" key="3">
    <source>
        <dbReference type="Proteomes" id="UP000053097"/>
    </source>
</evidence>
<evidence type="ECO:0000313" key="2">
    <source>
        <dbReference type="EMBL" id="EZA61406.1"/>
    </source>
</evidence>
<dbReference type="Proteomes" id="UP000053097">
    <property type="component" value="Unassembled WGS sequence"/>
</dbReference>
<proteinExistence type="predicted"/>
<feature type="transmembrane region" description="Helical" evidence="1">
    <location>
        <begin position="64"/>
        <end position="83"/>
    </location>
</feature>
<protein>
    <submittedName>
        <fullName evidence="2">Uncharacterized protein</fullName>
    </submittedName>
</protein>
<dbReference type="AlphaFoldDB" id="A0A026X068"/>
<keyword evidence="1" id="KW-0812">Transmembrane</keyword>
<name>A0A026X068_OOCBI</name>
<keyword evidence="1" id="KW-0472">Membrane</keyword>
<feature type="transmembrane region" description="Helical" evidence="1">
    <location>
        <begin position="21"/>
        <end position="44"/>
    </location>
</feature>
<keyword evidence="1" id="KW-1133">Transmembrane helix</keyword>
<dbReference type="STRING" id="2015173.A0A026X068"/>
<dbReference type="EMBL" id="KK107054">
    <property type="protein sequence ID" value="EZA61406.1"/>
    <property type="molecule type" value="Genomic_DNA"/>
</dbReference>
<reference evidence="2 3" key="1">
    <citation type="journal article" date="2014" name="Curr. Biol.">
        <title>The genome of the clonal raider ant Cerapachys biroi.</title>
        <authorList>
            <person name="Oxley P.R."/>
            <person name="Ji L."/>
            <person name="Fetter-Pruneda I."/>
            <person name="McKenzie S.K."/>
            <person name="Li C."/>
            <person name="Hu H."/>
            <person name="Zhang G."/>
            <person name="Kronauer D.J."/>
        </authorList>
    </citation>
    <scope>NUCLEOTIDE SEQUENCE [LARGE SCALE GENOMIC DNA]</scope>
</reference>